<dbReference type="InParanoid" id="A0A152A176"/>
<organism evidence="1 2">
    <name type="scientific">Tieghemostelium lacteum</name>
    <name type="common">Slime mold</name>
    <name type="synonym">Dictyostelium lacteum</name>
    <dbReference type="NCBI Taxonomy" id="361077"/>
    <lineage>
        <taxon>Eukaryota</taxon>
        <taxon>Amoebozoa</taxon>
        <taxon>Evosea</taxon>
        <taxon>Eumycetozoa</taxon>
        <taxon>Dictyostelia</taxon>
        <taxon>Dictyosteliales</taxon>
        <taxon>Raperosteliaceae</taxon>
        <taxon>Tieghemostelium</taxon>
    </lineage>
</organism>
<dbReference type="EMBL" id="LODT01000020">
    <property type="protein sequence ID" value="KYQ99876.1"/>
    <property type="molecule type" value="Genomic_DNA"/>
</dbReference>
<dbReference type="Gene3D" id="3.80.10.10">
    <property type="entry name" value="Ribonuclease Inhibitor"/>
    <property type="match status" value="1"/>
</dbReference>
<sequence>MYLPNIIIIKILNQYISQLDSKTQLVPVLEKLLIICKSWHNSILNNVDCGLYKVETPLRFALYQKIAKYYHGLKCQLTAFHETLIDQLPTEMRHMIGSLSTKHTTDTLLYYEDLEDLYIDDIPKNSFKNTHMKLYGSGGEIYRKELLKKLSLRFSYRLADNQFDLKDLLESISQYSPKLKILNFKFSRLAEADGTNRSPFSRQPADDNHKKDLLPHLSNFNILLQMKSLDILNLTSTFLEFPDIAVITDHLRLREFEISDIEIGPVSQIDNKSIWPEVLSKFHNQPTIKKMKWSINYFTTVQSIVNLINNNSCLVSLSLSFSPFGASMPKIDYEGLSIQNSTITELNIVQMQCEIIDLWTSVSSLQILPILTKSRVTHHQNQKYINVSYNDVDLELYLSPTVLPKLQEIYIGEGTNQIELPLQIKSLLLNHPTLTSINFDAIKFQDFLNILENSVHLIELSAVKLEMFDSDQFTESLLKNKSVLKIRIVDVTGTMKPTLKSYILSLVKIFKSASQITSLRYPGISAIFIDCNAYSKELSILEQTLQMAPNTKLFVFFGELTSLRSHLEPIYNLIKIKF</sequence>
<keyword evidence="2" id="KW-1185">Reference proteome</keyword>
<dbReference type="AlphaFoldDB" id="A0A152A176"/>
<protein>
    <submittedName>
        <fullName evidence="1">Uncharacterized protein</fullName>
    </submittedName>
</protein>
<accession>A0A152A176</accession>
<reference evidence="1 2" key="1">
    <citation type="submission" date="2015-12" db="EMBL/GenBank/DDBJ databases">
        <title>Dictyostelia acquired genes for synthesis and detection of signals that induce cell-type specialization by lateral gene transfer from prokaryotes.</title>
        <authorList>
            <person name="Gloeckner G."/>
            <person name="Schaap P."/>
        </authorList>
    </citation>
    <scope>NUCLEOTIDE SEQUENCE [LARGE SCALE GENOMIC DNA]</scope>
    <source>
        <strain evidence="1 2">TK</strain>
    </source>
</reference>
<evidence type="ECO:0000313" key="2">
    <source>
        <dbReference type="Proteomes" id="UP000076078"/>
    </source>
</evidence>
<proteinExistence type="predicted"/>
<comment type="caution">
    <text evidence="1">The sequence shown here is derived from an EMBL/GenBank/DDBJ whole genome shotgun (WGS) entry which is preliminary data.</text>
</comment>
<dbReference type="Proteomes" id="UP000076078">
    <property type="component" value="Unassembled WGS sequence"/>
</dbReference>
<evidence type="ECO:0000313" key="1">
    <source>
        <dbReference type="EMBL" id="KYQ99876.1"/>
    </source>
</evidence>
<name>A0A152A176_TIELA</name>
<dbReference type="SUPFAM" id="SSF52047">
    <property type="entry name" value="RNI-like"/>
    <property type="match status" value="1"/>
</dbReference>
<gene>
    <name evidence="1" type="ORF">DLAC_03830</name>
</gene>
<dbReference type="InterPro" id="IPR032675">
    <property type="entry name" value="LRR_dom_sf"/>
</dbReference>